<proteinExistence type="predicted"/>
<protein>
    <submittedName>
        <fullName evidence="2">Uncharacterized protein</fullName>
    </submittedName>
</protein>
<organism evidence="2 3">
    <name type="scientific">Cytospora mali</name>
    <name type="common">Apple Valsa canker fungus</name>
    <name type="synonym">Valsa mali</name>
    <dbReference type="NCBI Taxonomy" id="578113"/>
    <lineage>
        <taxon>Eukaryota</taxon>
        <taxon>Fungi</taxon>
        <taxon>Dikarya</taxon>
        <taxon>Ascomycota</taxon>
        <taxon>Pezizomycotina</taxon>
        <taxon>Sordariomycetes</taxon>
        <taxon>Sordariomycetidae</taxon>
        <taxon>Diaporthales</taxon>
        <taxon>Cytosporaceae</taxon>
        <taxon>Cytospora</taxon>
    </lineage>
</organism>
<feature type="compositionally biased region" description="Basic and acidic residues" evidence="1">
    <location>
        <begin position="455"/>
        <end position="465"/>
    </location>
</feature>
<dbReference type="AlphaFoldDB" id="A0A194UU02"/>
<name>A0A194UU02_CYTMA</name>
<gene>
    <name evidence="2" type="ORF">VP1G_02571</name>
</gene>
<sequence length="519" mass="56157">MNSRRQMHGRNQPGGPIGKIFQGLATGVGLASESIHHHKEKKNAQKQQEEKHQQGMNERAVFPEDRAQGETISGEDNEEAWKLDEAQQELSRETNPNPSTPGSPQQLPELADNFIHDHPLPEHSESPPARIQLPVVLTQRRPRARDRGFIKAYAPVLEDVGIDQATFLEFIDKLNKAVEPSPWIQAINLAGFAAQHVPLAVSIAVSAALKIIANSASEVQSRTKTNSFLDKINEEYFMPRGLIAVLVAWKPEDPSAVTTVNFDLESTVAKSSPGSNQGTFAKIQGRMKSSSAATSYEFPETAPLIFPDLDKLASTVSDDPNNEAKKQNIIKRGGGFVGHYLDRRAVAQWAGENPDSRLANAVPKPEFHSRYADPNHPASSGDPLAFVTGGKLSTSMLTQNALGGARRGGFDRVSIMDGRNAGMSGRGFDRGPQARVAILESRRPGHSHPPSVYEGQDRGAGRFHDQPASLSRGGLGGSGIGPLSLIGGVKKLLQKDVLYLMIVNLPTEEETAQATAGLE</sequence>
<evidence type="ECO:0000256" key="1">
    <source>
        <dbReference type="SAM" id="MobiDB-lite"/>
    </source>
</evidence>
<feature type="region of interest" description="Disordered" evidence="1">
    <location>
        <begin position="1"/>
        <end position="109"/>
    </location>
</feature>
<reference evidence="3" key="1">
    <citation type="submission" date="2014-12" db="EMBL/GenBank/DDBJ databases">
        <title>Genome Sequence of Valsa Canker Pathogens Uncovers a Specific Adaption of Colonization on Woody Bark.</title>
        <authorList>
            <person name="Yin Z."/>
            <person name="Liu H."/>
            <person name="Gao X."/>
            <person name="Li Z."/>
            <person name="Song N."/>
            <person name="Ke X."/>
            <person name="Dai Q."/>
            <person name="Wu Y."/>
            <person name="Sun Y."/>
            <person name="Xu J.-R."/>
            <person name="Kang Z.K."/>
            <person name="Wang L."/>
            <person name="Huang L."/>
        </authorList>
    </citation>
    <scope>NUCLEOTIDE SEQUENCE [LARGE SCALE GENOMIC DNA]</scope>
    <source>
        <strain evidence="3">SXYL134</strain>
    </source>
</reference>
<feature type="region of interest" description="Disordered" evidence="1">
    <location>
        <begin position="443"/>
        <end position="474"/>
    </location>
</feature>
<dbReference type="PANTHER" id="PTHR38887:SF1">
    <property type="entry name" value="RAS MODIFICATION PROTEIN ERF4"/>
    <property type="match status" value="1"/>
</dbReference>
<feature type="compositionally biased region" description="Polar residues" evidence="1">
    <location>
        <begin position="93"/>
        <end position="106"/>
    </location>
</feature>
<dbReference type="EMBL" id="KN714678">
    <property type="protein sequence ID" value="KUI55143.1"/>
    <property type="molecule type" value="Genomic_DNA"/>
</dbReference>
<keyword evidence="3" id="KW-1185">Reference proteome</keyword>
<accession>A0A194UU02</accession>
<dbReference type="Proteomes" id="UP000078576">
    <property type="component" value="Unassembled WGS sequence"/>
</dbReference>
<evidence type="ECO:0000313" key="3">
    <source>
        <dbReference type="Proteomes" id="UP000078576"/>
    </source>
</evidence>
<dbReference type="PANTHER" id="PTHR38887">
    <property type="entry name" value="CHROMOSOME 21, WHOLE GENOME SHOTGUN SEQUENCE"/>
    <property type="match status" value="1"/>
</dbReference>
<dbReference type="OrthoDB" id="3433125at2759"/>
<evidence type="ECO:0000313" key="2">
    <source>
        <dbReference type="EMBL" id="KUI55143.1"/>
    </source>
</evidence>
<dbReference type="InterPro" id="IPR053221">
    <property type="entry name" value="Burnettramic_acid_biosynth"/>
</dbReference>